<evidence type="ECO:0000256" key="1">
    <source>
        <dbReference type="SAM" id="MobiDB-lite"/>
    </source>
</evidence>
<accession>A0A5E4MIR6</accession>
<evidence type="ECO:0000313" key="2">
    <source>
        <dbReference type="EMBL" id="VVC30793.1"/>
    </source>
</evidence>
<dbReference type="AlphaFoldDB" id="A0A5E4MIR6"/>
<gene>
    <name evidence="2" type="ORF">CINCED_3A009167</name>
</gene>
<name>A0A5E4MIR6_9HEMI</name>
<feature type="compositionally biased region" description="Polar residues" evidence="1">
    <location>
        <begin position="21"/>
        <end position="31"/>
    </location>
</feature>
<keyword evidence="3" id="KW-1185">Reference proteome</keyword>
<sequence>MERNYYGSLLNYLKFESRTTPETQKQQISIENSSTVNNTATATSNEFNVHLNE</sequence>
<evidence type="ECO:0000313" key="3">
    <source>
        <dbReference type="Proteomes" id="UP000325440"/>
    </source>
</evidence>
<feature type="region of interest" description="Disordered" evidence="1">
    <location>
        <begin position="21"/>
        <end position="53"/>
    </location>
</feature>
<proteinExistence type="predicted"/>
<dbReference type="Proteomes" id="UP000325440">
    <property type="component" value="Unassembled WGS sequence"/>
</dbReference>
<dbReference type="EMBL" id="CABPRJ010000538">
    <property type="protein sequence ID" value="VVC30793.1"/>
    <property type="molecule type" value="Genomic_DNA"/>
</dbReference>
<organism evidence="2 3">
    <name type="scientific">Cinara cedri</name>
    <dbReference type="NCBI Taxonomy" id="506608"/>
    <lineage>
        <taxon>Eukaryota</taxon>
        <taxon>Metazoa</taxon>
        <taxon>Ecdysozoa</taxon>
        <taxon>Arthropoda</taxon>
        <taxon>Hexapoda</taxon>
        <taxon>Insecta</taxon>
        <taxon>Pterygota</taxon>
        <taxon>Neoptera</taxon>
        <taxon>Paraneoptera</taxon>
        <taxon>Hemiptera</taxon>
        <taxon>Sternorrhyncha</taxon>
        <taxon>Aphidomorpha</taxon>
        <taxon>Aphidoidea</taxon>
        <taxon>Aphididae</taxon>
        <taxon>Lachninae</taxon>
        <taxon>Cinara</taxon>
    </lineage>
</organism>
<protein>
    <submittedName>
        <fullName evidence="2">Uncharacterized protein</fullName>
    </submittedName>
</protein>
<feature type="non-terminal residue" evidence="2">
    <location>
        <position position="53"/>
    </location>
</feature>
<reference evidence="2 3" key="1">
    <citation type="submission" date="2019-08" db="EMBL/GenBank/DDBJ databases">
        <authorList>
            <person name="Alioto T."/>
            <person name="Alioto T."/>
            <person name="Gomez Garrido J."/>
        </authorList>
    </citation>
    <scope>NUCLEOTIDE SEQUENCE [LARGE SCALE GENOMIC DNA]</scope>
</reference>
<feature type="compositionally biased region" description="Low complexity" evidence="1">
    <location>
        <begin position="32"/>
        <end position="45"/>
    </location>
</feature>